<reference evidence="4" key="1">
    <citation type="submission" date="2013-04" db="EMBL/GenBank/DDBJ databases">
        <authorList>
            <person name="Harkins D.M."/>
            <person name="Durkin A.S."/>
            <person name="Selengut J.D."/>
            <person name="Sanka R."/>
            <person name="DePew J."/>
            <person name="Purushe J."/>
            <person name="Ahmed A."/>
            <person name="van der Linden H."/>
            <person name="Goris M.G.A."/>
            <person name="Hartskeerl R.A."/>
            <person name="Vinetz J.M."/>
            <person name="Sutton G.G."/>
            <person name="Nelson W.C."/>
            <person name="Fouts D.E."/>
        </authorList>
    </citation>
    <scope>NUCLEOTIDE SEQUENCE [LARGE SCALE GENOMIC DNA]</scope>
    <source>
        <strain evidence="4">BUT 6</strain>
    </source>
</reference>
<dbReference type="PANTHER" id="PTHR21600:SF44">
    <property type="entry name" value="RIBOSOMAL LARGE SUBUNIT PSEUDOURIDINE SYNTHASE D"/>
    <property type="match status" value="1"/>
</dbReference>
<accession>S3W381</accession>
<dbReference type="Pfam" id="PF00849">
    <property type="entry name" value="PseudoU_synth_2"/>
    <property type="match status" value="1"/>
</dbReference>
<dbReference type="Gene3D" id="3.30.2350.10">
    <property type="entry name" value="Pseudouridine synthase"/>
    <property type="match status" value="1"/>
</dbReference>
<evidence type="ECO:0000313" key="4">
    <source>
        <dbReference type="EMBL" id="EPG74742.1"/>
    </source>
</evidence>
<evidence type="ECO:0000256" key="1">
    <source>
        <dbReference type="ARBA" id="ARBA00010876"/>
    </source>
</evidence>
<comment type="similarity">
    <text evidence="1">Belongs to the pseudouridine synthase RluA family.</text>
</comment>
<dbReference type="InterPro" id="IPR006145">
    <property type="entry name" value="PsdUridine_synth_RsuA/RluA"/>
</dbReference>
<dbReference type="PANTHER" id="PTHR21600">
    <property type="entry name" value="MITOCHONDRIAL RNA PSEUDOURIDINE SYNTHASE"/>
    <property type="match status" value="1"/>
</dbReference>
<dbReference type="CDD" id="cd02869">
    <property type="entry name" value="PseudoU_synth_RluA_like"/>
    <property type="match status" value="1"/>
</dbReference>
<dbReference type="InterPro" id="IPR050188">
    <property type="entry name" value="RluA_PseudoU_synthase"/>
</dbReference>
<dbReference type="SUPFAM" id="SSF55120">
    <property type="entry name" value="Pseudouridine synthase"/>
    <property type="match status" value="1"/>
</dbReference>
<dbReference type="RefSeq" id="WP_016549301.1">
    <property type="nucleotide sequence ID" value="NZ_AKWZ02000009.1"/>
</dbReference>
<dbReference type="AlphaFoldDB" id="S3W381"/>
<dbReference type="EMBL" id="AKWZ02000009">
    <property type="protein sequence ID" value="EPG74742.1"/>
    <property type="molecule type" value="Genomic_DNA"/>
</dbReference>
<dbReference type="OrthoDB" id="305739at2"/>
<comment type="caution">
    <text evidence="4">The sequence shown here is derived from an EMBL/GenBank/DDBJ whole genome shotgun (WGS) entry which is preliminary data.</text>
</comment>
<gene>
    <name evidence="4" type="ORF">LEP1GSC058_1681</name>
</gene>
<evidence type="ECO:0000313" key="5">
    <source>
        <dbReference type="Proteomes" id="UP000014540"/>
    </source>
</evidence>
<organism evidence="4 5">
    <name type="scientific">Leptospira fainei serovar Hurstbridge str. BUT 6</name>
    <dbReference type="NCBI Taxonomy" id="1193011"/>
    <lineage>
        <taxon>Bacteria</taxon>
        <taxon>Pseudomonadati</taxon>
        <taxon>Spirochaetota</taxon>
        <taxon>Spirochaetia</taxon>
        <taxon>Leptospirales</taxon>
        <taxon>Leptospiraceae</taxon>
        <taxon>Leptospira</taxon>
    </lineage>
</organism>
<dbReference type="Proteomes" id="UP000014540">
    <property type="component" value="Unassembled WGS sequence"/>
</dbReference>
<sequence length="244" mass="27539">MTFPEKSNPSRSIPSAKPMQNLKIYYRGSFLLIAEKPAGLPVHATLDPHRKNFADLVQAQEKLPYLRLVNRLDLDTTGLVVFCTDPEKNKDADEILSQAEKKYLCIVNGIPREKSFREECFLKDGKGRVTAVRSGGKKAITDFKILSTNVAENISILEATLITGRRHQIRFQIAQAGFPILGETVYIPNDFRIKKSVPIPNRSLLHSYLLKFKTEEGIDNSVTSTLPDDFQRYLNFFPGISLPD</sequence>
<dbReference type="GO" id="GO:0000455">
    <property type="term" value="P:enzyme-directed rRNA pseudouridine synthesis"/>
    <property type="evidence" value="ECO:0007669"/>
    <property type="project" value="TreeGrafter"/>
</dbReference>
<dbReference type="PROSITE" id="PS01129">
    <property type="entry name" value="PSI_RLU"/>
    <property type="match status" value="1"/>
</dbReference>
<protein>
    <submittedName>
        <fullName evidence="4">RNA pseudouridine synthase</fullName>
        <ecNumber evidence="4">5.4.99.-</ecNumber>
    </submittedName>
</protein>
<dbReference type="GO" id="GO:0003723">
    <property type="term" value="F:RNA binding"/>
    <property type="evidence" value="ECO:0007669"/>
    <property type="project" value="InterPro"/>
</dbReference>
<keyword evidence="2 4" id="KW-0413">Isomerase</keyword>
<dbReference type="InterPro" id="IPR006224">
    <property type="entry name" value="PsdUridine_synth_RluA-like_CS"/>
</dbReference>
<name>S3W381_9LEPT</name>
<proteinExistence type="inferred from homology"/>
<dbReference type="GO" id="GO:0140098">
    <property type="term" value="F:catalytic activity, acting on RNA"/>
    <property type="evidence" value="ECO:0007669"/>
    <property type="project" value="UniProtKB-ARBA"/>
</dbReference>
<dbReference type="InterPro" id="IPR020103">
    <property type="entry name" value="PsdUridine_synth_cat_dom_sf"/>
</dbReference>
<feature type="domain" description="Pseudouridine synthase RsuA/RluA-like" evidence="3">
    <location>
        <begin position="31"/>
        <end position="175"/>
    </location>
</feature>
<evidence type="ECO:0000259" key="3">
    <source>
        <dbReference type="Pfam" id="PF00849"/>
    </source>
</evidence>
<evidence type="ECO:0000256" key="2">
    <source>
        <dbReference type="ARBA" id="ARBA00023235"/>
    </source>
</evidence>
<dbReference type="GO" id="GO:0009982">
    <property type="term" value="F:pseudouridine synthase activity"/>
    <property type="evidence" value="ECO:0007669"/>
    <property type="project" value="InterPro"/>
</dbReference>
<dbReference type="EC" id="5.4.99.-" evidence="4"/>
<keyword evidence="5" id="KW-1185">Reference proteome</keyword>
<dbReference type="STRING" id="1193011.LEP1GSC058_1681"/>